<evidence type="ECO:0000256" key="2">
    <source>
        <dbReference type="ARBA" id="ARBA00023125"/>
    </source>
</evidence>
<evidence type="ECO:0000256" key="4">
    <source>
        <dbReference type="PROSITE-ProRule" id="PRU00335"/>
    </source>
</evidence>
<gene>
    <name evidence="6" type="ORF">KL859_05610</name>
</gene>
<keyword evidence="2 4" id="KW-0238">DNA-binding</keyword>
<sequence>MSSKGSTGQRRRGSALEAAILQAGWDQLIEAGYEGFTIEAVATRSGSARSVLYRRWPSRLDLLKAVLRYRGEIDRIPVPDTGSLRGDVVAVLSEFNNRRSRIIGLIAARFGAYFNETQGSPQQLRDLFVPDGPSAMETIVQRAISRGELATAPPARIVSLPTDLVRHELLMTMTAVPTETILEIVDNIFLPLATEFGGNGAGA</sequence>
<proteinExistence type="predicted"/>
<dbReference type="EMBL" id="JAHBOM010000003">
    <property type="protein sequence ID" value="MBU8822354.1"/>
    <property type="molecule type" value="Genomic_DNA"/>
</dbReference>
<dbReference type="PROSITE" id="PS50977">
    <property type="entry name" value="HTH_TETR_2"/>
    <property type="match status" value="1"/>
</dbReference>
<dbReference type="InterPro" id="IPR050109">
    <property type="entry name" value="HTH-type_TetR-like_transc_reg"/>
</dbReference>
<evidence type="ECO:0000256" key="3">
    <source>
        <dbReference type="ARBA" id="ARBA00023163"/>
    </source>
</evidence>
<name>A0ABS6HKZ8_MYCGD</name>
<organism evidence="6 7">
    <name type="scientific">Mycolicibacterium goodii</name>
    <name type="common">Mycobacterium goodii</name>
    <dbReference type="NCBI Taxonomy" id="134601"/>
    <lineage>
        <taxon>Bacteria</taxon>
        <taxon>Bacillati</taxon>
        <taxon>Actinomycetota</taxon>
        <taxon>Actinomycetes</taxon>
        <taxon>Mycobacteriales</taxon>
        <taxon>Mycobacteriaceae</taxon>
        <taxon>Mycolicibacterium</taxon>
    </lineage>
</organism>
<feature type="DNA-binding region" description="H-T-H motif" evidence="4">
    <location>
        <begin position="37"/>
        <end position="56"/>
    </location>
</feature>
<evidence type="ECO:0000313" key="7">
    <source>
        <dbReference type="Proteomes" id="UP000696413"/>
    </source>
</evidence>
<comment type="caution">
    <text evidence="6">The sequence shown here is derived from an EMBL/GenBank/DDBJ whole genome shotgun (WGS) entry which is preliminary data.</text>
</comment>
<accession>A0ABS6HKZ8</accession>
<dbReference type="PANTHER" id="PTHR30055:SF148">
    <property type="entry name" value="TETR-FAMILY TRANSCRIPTIONAL REGULATOR"/>
    <property type="match status" value="1"/>
</dbReference>
<dbReference type="InterPro" id="IPR011075">
    <property type="entry name" value="TetR_C"/>
</dbReference>
<dbReference type="Proteomes" id="UP000696413">
    <property type="component" value="Unassembled WGS sequence"/>
</dbReference>
<keyword evidence="3" id="KW-0804">Transcription</keyword>
<dbReference type="InterPro" id="IPR001647">
    <property type="entry name" value="HTH_TetR"/>
</dbReference>
<protein>
    <submittedName>
        <fullName evidence="6">TetR/AcrR family transcriptional regulator</fullName>
    </submittedName>
</protein>
<dbReference type="RefSeq" id="WP_214394390.1">
    <property type="nucleotide sequence ID" value="NZ_CP092364.2"/>
</dbReference>
<keyword evidence="7" id="KW-1185">Reference proteome</keyword>
<dbReference type="SUPFAM" id="SSF48498">
    <property type="entry name" value="Tetracyclin repressor-like, C-terminal domain"/>
    <property type="match status" value="1"/>
</dbReference>
<evidence type="ECO:0000259" key="5">
    <source>
        <dbReference type="PROSITE" id="PS50977"/>
    </source>
</evidence>
<dbReference type="PANTHER" id="PTHR30055">
    <property type="entry name" value="HTH-TYPE TRANSCRIPTIONAL REGULATOR RUTR"/>
    <property type="match status" value="1"/>
</dbReference>
<feature type="domain" description="HTH tetR-type" evidence="5">
    <location>
        <begin position="14"/>
        <end position="74"/>
    </location>
</feature>
<dbReference type="Gene3D" id="1.10.357.10">
    <property type="entry name" value="Tetracycline Repressor, domain 2"/>
    <property type="match status" value="1"/>
</dbReference>
<evidence type="ECO:0000313" key="6">
    <source>
        <dbReference type="EMBL" id="MBU8822354.1"/>
    </source>
</evidence>
<dbReference type="SUPFAM" id="SSF46689">
    <property type="entry name" value="Homeodomain-like"/>
    <property type="match status" value="1"/>
</dbReference>
<reference evidence="6 7" key="1">
    <citation type="submission" date="2021-05" db="EMBL/GenBank/DDBJ databases">
        <title>Draft Genome Sequences of Clinical Respiratory Isolates of Mycobacterium goodii Recovered in Ireland.</title>
        <authorList>
            <person name="Flanagan P.R."/>
            <person name="Mok S."/>
            <person name="Roycroft E."/>
            <person name="Rogers T.R."/>
            <person name="Fitzgibbon M."/>
        </authorList>
    </citation>
    <scope>NUCLEOTIDE SEQUENCE [LARGE SCALE GENOMIC DNA]</scope>
    <source>
        <strain evidence="6 7">14IE55</strain>
    </source>
</reference>
<dbReference type="Pfam" id="PF00440">
    <property type="entry name" value="TetR_N"/>
    <property type="match status" value="1"/>
</dbReference>
<keyword evidence="1" id="KW-0805">Transcription regulation</keyword>
<dbReference type="InterPro" id="IPR009057">
    <property type="entry name" value="Homeodomain-like_sf"/>
</dbReference>
<dbReference type="Pfam" id="PF16859">
    <property type="entry name" value="TetR_C_11"/>
    <property type="match status" value="1"/>
</dbReference>
<evidence type="ECO:0000256" key="1">
    <source>
        <dbReference type="ARBA" id="ARBA00023015"/>
    </source>
</evidence>
<dbReference type="Gene3D" id="1.10.10.60">
    <property type="entry name" value="Homeodomain-like"/>
    <property type="match status" value="1"/>
</dbReference>
<dbReference type="InterPro" id="IPR036271">
    <property type="entry name" value="Tet_transcr_reg_TetR-rel_C_sf"/>
</dbReference>